<dbReference type="InterPro" id="IPR008972">
    <property type="entry name" value="Cupredoxin"/>
</dbReference>
<keyword evidence="2" id="KW-1133">Transmembrane helix</keyword>
<dbReference type="InterPro" id="IPR028096">
    <property type="entry name" value="EfeO_Cupredoxin"/>
</dbReference>
<accession>A0A1D8TL68</accession>
<feature type="transmembrane region" description="Helical" evidence="2">
    <location>
        <begin position="57"/>
        <end position="76"/>
    </location>
</feature>
<evidence type="ECO:0000313" key="5">
    <source>
        <dbReference type="Proteomes" id="UP000177870"/>
    </source>
</evidence>
<name>A0A1D8TL68_9CYAN</name>
<keyword evidence="2" id="KW-0472">Membrane</keyword>
<sequence>MSLGELIVFRKKYIWSSLVSLGLLLGLAQIATAESPGTESEPTSQFSRIEQPLSRKIGVTLGGLALIGVEIWWFIFSKTKAQSAQTHQGVQELDITVDGGYMPDRIVVQAGQPVRLNFFRQDPSSCLEKVLLPDFHKAVDLLVNQTTSVEFTPEKPGIYTFHCGMNMFRGVVEVRADGRVGRNREPPQSISSSKGHKQEHSEVKLLS</sequence>
<gene>
    <name evidence="4" type="ORF">BJP34_01745</name>
</gene>
<dbReference type="EMBL" id="CP017599">
    <property type="protein sequence ID" value="AOW98336.1"/>
    <property type="molecule type" value="Genomic_DNA"/>
</dbReference>
<dbReference type="AlphaFoldDB" id="A0A1D8TL68"/>
<dbReference type="KEGG" id="mpro:BJP34_01745"/>
<evidence type="ECO:0000256" key="1">
    <source>
        <dbReference type="SAM" id="MobiDB-lite"/>
    </source>
</evidence>
<dbReference type="Gene3D" id="2.60.40.420">
    <property type="entry name" value="Cupredoxins - blue copper proteins"/>
    <property type="match status" value="1"/>
</dbReference>
<proteinExistence type="predicted"/>
<evidence type="ECO:0000256" key="2">
    <source>
        <dbReference type="SAM" id="Phobius"/>
    </source>
</evidence>
<keyword evidence="2" id="KW-0812">Transmembrane</keyword>
<reference evidence="5" key="1">
    <citation type="submission" date="2016-10" db="EMBL/GenBank/DDBJ databases">
        <title>Comparative genomics uncovers the prolific and rare metabolic potential of the cyanobacterial genus Moorea.</title>
        <authorList>
            <person name="Leao T."/>
            <person name="Castelao G."/>
            <person name="Korobeynikov A."/>
            <person name="Monroe E.A."/>
            <person name="Podell S."/>
            <person name="Glukhov E."/>
            <person name="Allen E."/>
            <person name="Gerwick W.H."/>
            <person name="Gerwick L."/>
        </authorList>
    </citation>
    <scope>NUCLEOTIDE SEQUENCE [LARGE SCALE GENOMIC DNA]</scope>
    <source>
        <strain evidence="5">PAL-8-15-08-1</strain>
    </source>
</reference>
<organism evidence="4 5">
    <name type="scientific">Moorena producens PAL-8-15-08-1</name>
    <dbReference type="NCBI Taxonomy" id="1458985"/>
    <lineage>
        <taxon>Bacteria</taxon>
        <taxon>Bacillati</taxon>
        <taxon>Cyanobacteriota</taxon>
        <taxon>Cyanophyceae</taxon>
        <taxon>Coleofasciculales</taxon>
        <taxon>Coleofasciculaceae</taxon>
        <taxon>Moorena</taxon>
    </lineage>
</organism>
<feature type="compositionally biased region" description="Basic and acidic residues" evidence="1">
    <location>
        <begin position="196"/>
        <end position="207"/>
    </location>
</feature>
<feature type="domain" description="EfeO-type cupredoxin-like" evidence="3">
    <location>
        <begin position="71"/>
        <end position="172"/>
    </location>
</feature>
<evidence type="ECO:0000313" key="4">
    <source>
        <dbReference type="EMBL" id="AOW98336.1"/>
    </source>
</evidence>
<dbReference type="Proteomes" id="UP000177870">
    <property type="component" value="Chromosome"/>
</dbReference>
<protein>
    <recommendedName>
        <fullName evidence="3">EfeO-type cupredoxin-like domain-containing protein</fullName>
    </recommendedName>
</protein>
<evidence type="ECO:0000259" key="3">
    <source>
        <dbReference type="Pfam" id="PF13473"/>
    </source>
</evidence>
<feature type="region of interest" description="Disordered" evidence="1">
    <location>
        <begin position="179"/>
        <end position="207"/>
    </location>
</feature>
<dbReference type="SUPFAM" id="SSF49503">
    <property type="entry name" value="Cupredoxins"/>
    <property type="match status" value="1"/>
</dbReference>
<dbReference type="Pfam" id="PF13473">
    <property type="entry name" value="Cupredoxin_1"/>
    <property type="match status" value="1"/>
</dbReference>
<dbReference type="STRING" id="1458985.BJP34_01745"/>